<sequence>MCYRICNIVCRSLFFDLFSFLDDSQIIVSLMNYVGNDTLVASDS</sequence>
<organism evidence="1">
    <name type="scientific">Rhizophora mucronata</name>
    <name type="common">Asiatic mangrove</name>
    <dbReference type="NCBI Taxonomy" id="61149"/>
    <lineage>
        <taxon>Eukaryota</taxon>
        <taxon>Viridiplantae</taxon>
        <taxon>Streptophyta</taxon>
        <taxon>Embryophyta</taxon>
        <taxon>Tracheophyta</taxon>
        <taxon>Spermatophyta</taxon>
        <taxon>Magnoliopsida</taxon>
        <taxon>eudicotyledons</taxon>
        <taxon>Gunneridae</taxon>
        <taxon>Pentapetalae</taxon>
        <taxon>rosids</taxon>
        <taxon>fabids</taxon>
        <taxon>Malpighiales</taxon>
        <taxon>Rhizophoraceae</taxon>
        <taxon>Rhizophora</taxon>
    </lineage>
</organism>
<evidence type="ECO:0000313" key="1">
    <source>
        <dbReference type="EMBL" id="MBX72130.1"/>
    </source>
</evidence>
<accession>A0A2P2QYQ8</accession>
<protein>
    <submittedName>
        <fullName evidence="1">Uncharacterized protein</fullName>
    </submittedName>
</protein>
<dbReference type="AlphaFoldDB" id="A0A2P2QYQ8"/>
<proteinExistence type="predicted"/>
<dbReference type="EMBL" id="GGEC01091646">
    <property type="protein sequence ID" value="MBX72130.1"/>
    <property type="molecule type" value="Transcribed_RNA"/>
</dbReference>
<name>A0A2P2QYQ8_RHIMU</name>
<reference evidence="1" key="1">
    <citation type="submission" date="2018-02" db="EMBL/GenBank/DDBJ databases">
        <title>Rhizophora mucronata_Transcriptome.</title>
        <authorList>
            <person name="Meera S.P."/>
            <person name="Sreeshan A."/>
            <person name="Augustine A."/>
        </authorList>
    </citation>
    <scope>NUCLEOTIDE SEQUENCE</scope>
    <source>
        <tissue evidence="1">Leaf</tissue>
    </source>
</reference>